<name>A0A9N7YGH7_PLEPL</name>
<evidence type="ECO:0000313" key="2">
    <source>
        <dbReference type="EMBL" id="CAB1425747.1"/>
    </source>
</evidence>
<gene>
    <name evidence="2" type="ORF">PLEPLA_LOCUS13680</name>
</gene>
<reference evidence="2" key="1">
    <citation type="submission" date="2020-03" db="EMBL/GenBank/DDBJ databases">
        <authorList>
            <person name="Weist P."/>
        </authorList>
    </citation>
    <scope>NUCLEOTIDE SEQUENCE</scope>
</reference>
<dbReference type="Proteomes" id="UP001153269">
    <property type="component" value="Unassembled WGS sequence"/>
</dbReference>
<dbReference type="AlphaFoldDB" id="A0A9N7YGH7"/>
<feature type="compositionally biased region" description="Low complexity" evidence="1">
    <location>
        <begin position="1"/>
        <end position="10"/>
    </location>
</feature>
<dbReference type="EMBL" id="CADEAL010000831">
    <property type="protein sequence ID" value="CAB1425747.1"/>
    <property type="molecule type" value="Genomic_DNA"/>
</dbReference>
<accession>A0A9N7YGH7</accession>
<keyword evidence="3" id="KW-1185">Reference proteome</keyword>
<sequence length="140" mass="13973">MQSVSSSSSGSSGGSGAPEQGNLCPSGLQPFQHQLTAGGRGGFQLGGGTHLATAVTSSSSSSSSSSSASLKYFGKLCRAAIKLDAAAAVLLVGGPAPSHRLVSPLVPSRTKRDFFLTCSPSLPPSCAETTDHQPQKPDAA</sequence>
<evidence type="ECO:0000256" key="1">
    <source>
        <dbReference type="SAM" id="MobiDB-lite"/>
    </source>
</evidence>
<feature type="region of interest" description="Disordered" evidence="1">
    <location>
        <begin position="121"/>
        <end position="140"/>
    </location>
</feature>
<evidence type="ECO:0000313" key="3">
    <source>
        <dbReference type="Proteomes" id="UP001153269"/>
    </source>
</evidence>
<feature type="compositionally biased region" description="Low complexity" evidence="1">
    <location>
        <begin position="57"/>
        <end position="67"/>
    </location>
</feature>
<organism evidence="2 3">
    <name type="scientific">Pleuronectes platessa</name>
    <name type="common">European plaice</name>
    <dbReference type="NCBI Taxonomy" id="8262"/>
    <lineage>
        <taxon>Eukaryota</taxon>
        <taxon>Metazoa</taxon>
        <taxon>Chordata</taxon>
        <taxon>Craniata</taxon>
        <taxon>Vertebrata</taxon>
        <taxon>Euteleostomi</taxon>
        <taxon>Actinopterygii</taxon>
        <taxon>Neopterygii</taxon>
        <taxon>Teleostei</taxon>
        <taxon>Neoteleostei</taxon>
        <taxon>Acanthomorphata</taxon>
        <taxon>Carangaria</taxon>
        <taxon>Pleuronectiformes</taxon>
        <taxon>Pleuronectoidei</taxon>
        <taxon>Pleuronectidae</taxon>
        <taxon>Pleuronectes</taxon>
    </lineage>
</organism>
<protein>
    <submittedName>
        <fullName evidence="2">Uncharacterized protein</fullName>
    </submittedName>
</protein>
<comment type="caution">
    <text evidence="2">The sequence shown here is derived from an EMBL/GenBank/DDBJ whole genome shotgun (WGS) entry which is preliminary data.</text>
</comment>
<proteinExistence type="predicted"/>
<feature type="compositionally biased region" description="Basic and acidic residues" evidence="1">
    <location>
        <begin position="129"/>
        <end position="140"/>
    </location>
</feature>
<feature type="compositionally biased region" description="Gly residues" evidence="1">
    <location>
        <begin position="38"/>
        <end position="49"/>
    </location>
</feature>
<feature type="region of interest" description="Disordered" evidence="1">
    <location>
        <begin position="1"/>
        <end position="67"/>
    </location>
</feature>